<gene>
    <name evidence="1" type="ORF">IW19_09290</name>
</gene>
<dbReference type="OrthoDB" id="1326721at2"/>
<proteinExistence type="predicted"/>
<name>A0A085ZMN5_9FLAO</name>
<protein>
    <recommendedName>
        <fullName evidence="3">Guanylate cyclase domain-containing protein</fullName>
    </recommendedName>
</protein>
<dbReference type="AlphaFoldDB" id="A0A085ZMN5"/>
<keyword evidence="2" id="KW-1185">Reference proteome</keyword>
<evidence type="ECO:0000313" key="1">
    <source>
        <dbReference type="EMBL" id="KFF05699.1"/>
    </source>
</evidence>
<comment type="caution">
    <text evidence="1">The sequence shown here is derived from an EMBL/GenBank/DDBJ whole genome shotgun (WGS) entry which is preliminary data.</text>
</comment>
<accession>A0A085ZMN5</accession>
<sequence length="321" mass="37447">MELILAYVDLLGFTKMIEKNQKKSEEILLQFYTIAFSSINNDERLKGNISSDCLLVYSESYPALINCLTEIYRGCFLWNDSFTDSDFYLLPRGAVSIGEMTIGERDTSMTITKDFMIGKALVHSSKLEPLIKGSRLVVAVHNTDEQQVQALLYNKEICSLLYRNCTFKFWEDYIYLDTLWFLDLNKPLPAQKEQVIQLLNIAINLAAKNIRNKKVLDHYINTLRIGLLSYAPFIDTEDDVIIKTIMKEFRAGHYWLIWLTVIEILLNNQNNKSYSGWPSLQSFYKKVSLEKSWIYILEEINKPEKAYLKKDIQKFIHKINL</sequence>
<evidence type="ECO:0000313" key="2">
    <source>
        <dbReference type="Proteomes" id="UP000028715"/>
    </source>
</evidence>
<evidence type="ECO:0008006" key="3">
    <source>
        <dbReference type="Google" id="ProtNLM"/>
    </source>
</evidence>
<reference evidence="1 2" key="1">
    <citation type="submission" date="2014-07" db="EMBL/GenBank/DDBJ databases">
        <title>Genome of Flavobacterium reichenbachii LMG 25512.</title>
        <authorList>
            <person name="Stropko S.J."/>
            <person name="Pipes S.E."/>
            <person name="Newman J.D."/>
        </authorList>
    </citation>
    <scope>NUCLEOTIDE SEQUENCE [LARGE SCALE GENOMIC DNA]</scope>
    <source>
        <strain evidence="1 2">LMG 25512</strain>
    </source>
</reference>
<dbReference type="RefSeq" id="WP_035683344.1">
    <property type="nucleotide sequence ID" value="NZ_JPRL01000001.1"/>
</dbReference>
<dbReference type="Proteomes" id="UP000028715">
    <property type="component" value="Unassembled WGS sequence"/>
</dbReference>
<dbReference type="EMBL" id="JPRL01000001">
    <property type="protein sequence ID" value="KFF05699.1"/>
    <property type="molecule type" value="Genomic_DNA"/>
</dbReference>
<organism evidence="1 2">
    <name type="scientific">Flavobacterium reichenbachii</name>
    <dbReference type="NCBI Taxonomy" id="362418"/>
    <lineage>
        <taxon>Bacteria</taxon>
        <taxon>Pseudomonadati</taxon>
        <taxon>Bacteroidota</taxon>
        <taxon>Flavobacteriia</taxon>
        <taxon>Flavobacteriales</taxon>
        <taxon>Flavobacteriaceae</taxon>
        <taxon>Flavobacterium</taxon>
    </lineage>
</organism>